<dbReference type="OrthoDB" id="6022at2759"/>
<accession>C4R4J7</accession>
<dbReference type="PANTHER" id="PTHR31809:SF0">
    <property type="entry name" value="BUD13 HOMOLOG"/>
    <property type="match status" value="1"/>
</dbReference>
<dbReference type="GO" id="GO:0003723">
    <property type="term" value="F:RNA binding"/>
    <property type="evidence" value="ECO:0007669"/>
    <property type="project" value="TreeGrafter"/>
</dbReference>
<feature type="compositionally biased region" description="Basic and acidic residues" evidence="3">
    <location>
        <begin position="55"/>
        <end position="82"/>
    </location>
</feature>
<dbReference type="OMA" id="EEAMKHT"/>
<name>C4R4J7_KOMPG</name>
<feature type="region of interest" description="Disordered" evidence="3">
    <location>
        <begin position="1"/>
        <end position="103"/>
    </location>
</feature>
<evidence type="ECO:0000256" key="3">
    <source>
        <dbReference type="SAM" id="MobiDB-lite"/>
    </source>
</evidence>
<evidence type="ECO:0000313" key="4">
    <source>
        <dbReference type="EMBL" id="CAY70483.1"/>
    </source>
</evidence>
<dbReference type="Proteomes" id="UP000000314">
    <property type="component" value="Chromosome 3"/>
</dbReference>
<feature type="compositionally biased region" description="Basic residues" evidence="3">
    <location>
        <begin position="12"/>
        <end position="27"/>
    </location>
</feature>
<comment type="similarity">
    <text evidence="1">Belongs to the CWC26 family.</text>
</comment>
<evidence type="ECO:0000313" key="5">
    <source>
        <dbReference type="Proteomes" id="UP000000314"/>
    </source>
</evidence>
<evidence type="ECO:0000256" key="1">
    <source>
        <dbReference type="ARBA" id="ARBA00011069"/>
    </source>
</evidence>
<dbReference type="EMBL" id="FN392321">
    <property type="protein sequence ID" value="CAY70483.1"/>
    <property type="molecule type" value="Genomic_DNA"/>
</dbReference>
<dbReference type="eggNOG" id="KOG2654">
    <property type="taxonomic scope" value="Eukaryota"/>
</dbReference>
<dbReference type="HOGENOM" id="CLU_1251539_0_0_1"/>
<dbReference type="STRING" id="644223.C4R4J7"/>
<dbReference type="PANTHER" id="PTHR31809">
    <property type="entry name" value="BUD13 HOMOLOG"/>
    <property type="match status" value="1"/>
</dbReference>
<dbReference type="InParanoid" id="C4R4J7"/>
<protein>
    <recommendedName>
        <fullName evidence="2">Pre-mRNA-splicing factor CWC26</fullName>
    </recommendedName>
</protein>
<organism evidence="4 5">
    <name type="scientific">Komagataella phaffii (strain GS115 / ATCC 20864)</name>
    <name type="common">Yeast</name>
    <name type="synonym">Pichia pastoris</name>
    <dbReference type="NCBI Taxonomy" id="644223"/>
    <lineage>
        <taxon>Eukaryota</taxon>
        <taxon>Fungi</taxon>
        <taxon>Dikarya</taxon>
        <taxon>Ascomycota</taxon>
        <taxon>Saccharomycotina</taxon>
        <taxon>Pichiomycetes</taxon>
        <taxon>Pichiales</taxon>
        <taxon>Pichiaceae</taxon>
        <taxon>Komagataella</taxon>
    </lineage>
</organism>
<dbReference type="InterPro" id="IPR051112">
    <property type="entry name" value="CWC26_splicing_factor"/>
</dbReference>
<dbReference type="InterPro" id="IPR018609">
    <property type="entry name" value="Bud13"/>
</dbReference>
<reference evidence="4 5" key="1">
    <citation type="journal article" date="2009" name="Nat. Biotechnol.">
        <title>Genome sequence of the recombinant protein production host Pichia pastoris.</title>
        <authorList>
            <person name="De Schutter K."/>
            <person name="Lin Y.C."/>
            <person name="Tiels P."/>
            <person name="Van Hecke A."/>
            <person name="Glinka S."/>
            <person name="Weber-Lehmann J."/>
            <person name="Rouze P."/>
            <person name="Van de Peer Y."/>
            <person name="Callewaert N."/>
        </authorList>
    </citation>
    <scope>NUCLEOTIDE SEQUENCE [LARGE SCALE GENOMIC DNA]</scope>
    <source>
        <strain evidence="5">GS115 / ATCC 20864</strain>
    </source>
</reference>
<sequence length="183" mass="21257">MSLQDYLDSKYGKSKSKKRDKSLKPKPKSSIQKPTKPAKPENATIYRDLSGNVLSHEEMLEQQRQKSQQEKQKAKEASEKLRNMNLPEVTQTATKRVAPPSYVDDPLLAFSPDKVKSLQKDRYISQTGRKLYKSSFPDNRFSIMPGYRWDGIDRSNGWEQKVFKTTALRQEKKVLSYTMQDDY</sequence>
<proteinExistence type="inferred from homology"/>
<dbReference type="AlphaFoldDB" id="C4R4J7"/>
<dbReference type="SMR" id="C4R4J7"/>
<dbReference type="GeneID" id="8199564"/>
<dbReference type="Pfam" id="PF09736">
    <property type="entry name" value="Bud13"/>
    <property type="match status" value="1"/>
</dbReference>
<gene>
    <name evidence="4" type="ordered locus">PAS_chr3_0433</name>
</gene>
<dbReference type="FunCoup" id="C4R4J7">
    <property type="interactions" value="83"/>
</dbReference>
<keyword evidence="5" id="KW-1185">Reference proteome</keyword>
<dbReference type="GO" id="GO:0000398">
    <property type="term" value="P:mRNA splicing, via spliceosome"/>
    <property type="evidence" value="ECO:0007669"/>
    <property type="project" value="TreeGrafter"/>
</dbReference>
<dbReference type="RefSeq" id="XP_002492662.1">
    <property type="nucleotide sequence ID" value="XM_002492617.1"/>
</dbReference>
<dbReference type="GO" id="GO:0070274">
    <property type="term" value="C:RES complex"/>
    <property type="evidence" value="ECO:0007669"/>
    <property type="project" value="TreeGrafter"/>
</dbReference>
<dbReference type="KEGG" id="ppa:PAS_chr3_0433"/>
<dbReference type="GO" id="GO:0005684">
    <property type="term" value="C:U2-type spliceosomal complex"/>
    <property type="evidence" value="ECO:0007669"/>
    <property type="project" value="TreeGrafter"/>
</dbReference>
<evidence type="ECO:0000256" key="2">
    <source>
        <dbReference type="ARBA" id="ARBA00020644"/>
    </source>
</evidence>